<keyword evidence="1" id="KW-0489">Methyltransferase</keyword>
<dbReference type="AlphaFoldDB" id="A0A3N4LB81"/>
<dbReference type="EMBL" id="ML121602">
    <property type="protein sequence ID" value="RPB18988.1"/>
    <property type="molecule type" value="Genomic_DNA"/>
</dbReference>
<dbReference type="Pfam" id="PF13489">
    <property type="entry name" value="Methyltransf_23"/>
    <property type="match status" value="1"/>
</dbReference>
<sequence>MQLRLSGLSTTTTSISPSVFEFTYANGRRYHSDRFSRAQYFMPNDEGEQKRLDLCHHMFLQLLGGKLYSAPLQNPQRVLDVGTGTGIWAIEFADENPQAEVIGTDISPIQPHWVPPNSKFEVDDMEEEWTYDNDCFDFIHMRSLSGSFSDWEFVLRNAYDKTKPGGFLEFQDYGCELFYSNGAPLTTPDPERPFTCWLYYLVQAAEKLQRPLVMGRRMKELMEKAGFVDVVESTAIWPIGPWPKDKRLKEVGKWGLLGCNDSLYPFAEYLFPKGLGWSLEETHKLCDEVKRELVKSKYYFHAWFVYGRKPEKA</sequence>
<gene>
    <name evidence="1" type="ORF">L211DRAFT_859224</name>
</gene>
<accession>A0A3N4LB81</accession>
<reference evidence="1 2" key="1">
    <citation type="journal article" date="2018" name="Nat. Ecol. Evol.">
        <title>Pezizomycetes genomes reveal the molecular basis of ectomycorrhizal truffle lifestyle.</title>
        <authorList>
            <person name="Murat C."/>
            <person name="Payen T."/>
            <person name="Noel B."/>
            <person name="Kuo A."/>
            <person name="Morin E."/>
            <person name="Chen J."/>
            <person name="Kohler A."/>
            <person name="Krizsan K."/>
            <person name="Balestrini R."/>
            <person name="Da Silva C."/>
            <person name="Montanini B."/>
            <person name="Hainaut M."/>
            <person name="Levati E."/>
            <person name="Barry K.W."/>
            <person name="Belfiori B."/>
            <person name="Cichocki N."/>
            <person name="Clum A."/>
            <person name="Dockter R.B."/>
            <person name="Fauchery L."/>
            <person name="Guy J."/>
            <person name="Iotti M."/>
            <person name="Le Tacon F."/>
            <person name="Lindquist E.A."/>
            <person name="Lipzen A."/>
            <person name="Malagnac F."/>
            <person name="Mello A."/>
            <person name="Molinier V."/>
            <person name="Miyauchi S."/>
            <person name="Poulain J."/>
            <person name="Riccioni C."/>
            <person name="Rubini A."/>
            <person name="Sitrit Y."/>
            <person name="Splivallo R."/>
            <person name="Traeger S."/>
            <person name="Wang M."/>
            <person name="Zifcakova L."/>
            <person name="Wipf D."/>
            <person name="Zambonelli A."/>
            <person name="Paolocci F."/>
            <person name="Nowrousian M."/>
            <person name="Ottonello S."/>
            <person name="Baldrian P."/>
            <person name="Spatafora J.W."/>
            <person name="Henrissat B."/>
            <person name="Nagy L.G."/>
            <person name="Aury J.M."/>
            <person name="Wincker P."/>
            <person name="Grigoriev I.V."/>
            <person name="Bonfante P."/>
            <person name="Martin F.M."/>
        </authorList>
    </citation>
    <scope>NUCLEOTIDE SEQUENCE [LARGE SCALE GENOMIC DNA]</scope>
    <source>
        <strain evidence="1 2">ATCC MYA-4762</strain>
    </source>
</reference>
<dbReference type="CDD" id="cd02440">
    <property type="entry name" value="AdoMet_MTases"/>
    <property type="match status" value="1"/>
</dbReference>
<dbReference type="PANTHER" id="PTHR43591:SF10">
    <property type="entry name" value="ABC TRANSMEMBRANE TYPE-1 DOMAIN-CONTAINING PROTEIN-RELATED"/>
    <property type="match status" value="1"/>
</dbReference>
<dbReference type="SUPFAM" id="SSF53335">
    <property type="entry name" value="S-adenosyl-L-methionine-dependent methyltransferases"/>
    <property type="match status" value="1"/>
</dbReference>
<dbReference type="Proteomes" id="UP000267821">
    <property type="component" value="Unassembled WGS sequence"/>
</dbReference>
<protein>
    <submittedName>
        <fullName evidence="1">TAM domain methyltransferase</fullName>
    </submittedName>
</protein>
<dbReference type="PANTHER" id="PTHR43591">
    <property type="entry name" value="METHYLTRANSFERASE"/>
    <property type="match status" value="1"/>
</dbReference>
<keyword evidence="1" id="KW-0808">Transferase</keyword>
<dbReference type="STRING" id="1051890.A0A3N4LB81"/>
<dbReference type="GO" id="GO:0032259">
    <property type="term" value="P:methylation"/>
    <property type="evidence" value="ECO:0007669"/>
    <property type="project" value="UniProtKB-KW"/>
</dbReference>
<dbReference type="InParanoid" id="A0A3N4LB81"/>
<organism evidence="1 2">
    <name type="scientific">Terfezia boudieri ATCC MYA-4762</name>
    <dbReference type="NCBI Taxonomy" id="1051890"/>
    <lineage>
        <taxon>Eukaryota</taxon>
        <taxon>Fungi</taxon>
        <taxon>Dikarya</taxon>
        <taxon>Ascomycota</taxon>
        <taxon>Pezizomycotina</taxon>
        <taxon>Pezizomycetes</taxon>
        <taxon>Pezizales</taxon>
        <taxon>Pezizaceae</taxon>
        <taxon>Terfezia</taxon>
    </lineage>
</organism>
<dbReference type="InterPro" id="IPR029063">
    <property type="entry name" value="SAM-dependent_MTases_sf"/>
</dbReference>
<dbReference type="OrthoDB" id="2013972at2759"/>
<dbReference type="Gene3D" id="3.40.50.150">
    <property type="entry name" value="Vaccinia Virus protein VP39"/>
    <property type="match status" value="1"/>
</dbReference>
<dbReference type="GO" id="GO:0008168">
    <property type="term" value="F:methyltransferase activity"/>
    <property type="evidence" value="ECO:0007669"/>
    <property type="project" value="UniProtKB-KW"/>
</dbReference>
<evidence type="ECO:0000313" key="1">
    <source>
        <dbReference type="EMBL" id="RPB18988.1"/>
    </source>
</evidence>
<name>A0A3N4LB81_9PEZI</name>
<proteinExistence type="predicted"/>
<evidence type="ECO:0000313" key="2">
    <source>
        <dbReference type="Proteomes" id="UP000267821"/>
    </source>
</evidence>
<keyword evidence="2" id="KW-1185">Reference proteome</keyword>